<proteinExistence type="predicted"/>
<name>A0A8F1SA86_9BACT</name>
<keyword evidence="2" id="KW-1185">Reference proteome</keyword>
<dbReference type="RefSeq" id="WP_232736045.1">
    <property type="nucleotide sequence ID" value="NZ_CP076459.1"/>
</dbReference>
<reference evidence="1" key="1">
    <citation type="submission" date="2021-06" db="EMBL/GenBank/DDBJ databases">
        <title>An adapted protocol for Saccharibacteria cultivation: two new species join this phylum of Candidate Phyla Radiations.</title>
        <authorList>
            <person name="Ibrahim A."/>
            <person name="Maatouk M."/>
            <person name="Raoult D."/>
            <person name="Bittar F."/>
        </authorList>
    </citation>
    <scope>NUCLEOTIDE SEQUENCE</scope>
    <source>
        <strain evidence="1">IHU2</strain>
    </source>
</reference>
<organism evidence="1 2">
    <name type="scientific">Candidatus Minimicrobia vallesae</name>
    <dbReference type="NCBI Taxonomy" id="2841264"/>
    <lineage>
        <taxon>Bacteria</taxon>
        <taxon>Candidatus Saccharimonadota</taxon>
        <taxon>Candidatus Saccharimonadota incertae sedis</taxon>
        <taxon>Candidatus Minimicrobia</taxon>
    </lineage>
</organism>
<accession>A0A8F1SA86</accession>
<dbReference type="EMBL" id="CP076459">
    <property type="protein sequence ID" value="QWQ31249.1"/>
    <property type="molecule type" value="Genomic_DNA"/>
</dbReference>
<sequence length="65" mass="7473">MKKVRSLVFADDSDAVSLLKFRKKDRPLKKFTERELIQLESEIGATIFGDKPACMLRDENFLILG</sequence>
<gene>
    <name evidence="1" type="ORF">KOY49_03635</name>
</gene>
<dbReference type="Proteomes" id="UP000677117">
    <property type="component" value="Chromosome"/>
</dbReference>
<evidence type="ECO:0000313" key="2">
    <source>
        <dbReference type="Proteomes" id="UP000677117"/>
    </source>
</evidence>
<dbReference type="KEGG" id="mvl:KOY49_03635"/>
<protein>
    <submittedName>
        <fullName evidence="1">Uncharacterized protein</fullName>
    </submittedName>
</protein>
<dbReference type="AlphaFoldDB" id="A0A8F1SA86"/>
<evidence type="ECO:0000313" key="1">
    <source>
        <dbReference type="EMBL" id="QWQ31249.1"/>
    </source>
</evidence>